<dbReference type="InterPro" id="IPR005151">
    <property type="entry name" value="Tail-specific_protease"/>
</dbReference>
<dbReference type="SUPFAM" id="SSF52096">
    <property type="entry name" value="ClpP/crotonase"/>
    <property type="match status" value="1"/>
</dbReference>
<dbReference type="Proteomes" id="UP000240572">
    <property type="component" value="Unassembled WGS sequence"/>
</dbReference>
<evidence type="ECO:0000313" key="4">
    <source>
        <dbReference type="Proteomes" id="UP000240572"/>
    </source>
</evidence>
<keyword evidence="4" id="KW-1185">Reference proteome</keyword>
<proteinExistence type="predicted"/>
<dbReference type="GO" id="GO:0007165">
    <property type="term" value="P:signal transduction"/>
    <property type="evidence" value="ECO:0007669"/>
    <property type="project" value="TreeGrafter"/>
</dbReference>
<protein>
    <submittedName>
        <fullName evidence="3">Peptidase S41-like protein</fullName>
    </submittedName>
</protein>
<comment type="caution">
    <text evidence="3">The sequence shown here is derived from an EMBL/GenBank/DDBJ whole genome shotgun (WGS) entry which is preliminary data.</text>
</comment>
<dbReference type="InterPro" id="IPR029045">
    <property type="entry name" value="ClpP/crotonase-like_dom_sf"/>
</dbReference>
<dbReference type="SMART" id="SM00245">
    <property type="entry name" value="TSPc"/>
    <property type="match status" value="1"/>
</dbReference>
<evidence type="ECO:0000313" key="3">
    <source>
        <dbReference type="EMBL" id="PSK92090.1"/>
    </source>
</evidence>
<dbReference type="Pfam" id="PF03572">
    <property type="entry name" value="Peptidase_S41"/>
    <property type="match status" value="1"/>
</dbReference>
<feature type="chain" id="PRO_5015175498" evidence="1">
    <location>
        <begin position="22"/>
        <end position="326"/>
    </location>
</feature>
<feature type="signal peptide" evidence="1">
    <location>
        <begin position="1"/>
        <end position="21"/>
    </location>
</feature>
<evidence type="ECO:0000256" key="1">
    <source>
        <dbReference type="SAM" id="SignalP"/>
    </source>
</evidence>
<dbReference type="GO" id="GO:0008236">
    <property type="term" value="F:serine-type peptidase activity"/>
    <property type="evidence" value="ECO:0007669"/>
    <property type="project" value="InterPro"/>
</dbReference>
<dbReference type="OrthoDB" id="7314861at2"/>
<dbReference type="CDD" id="cd06567">
    <property type="entry name" value="Peptidase_S41"/>
    <property type="match status" value="1"/>
</dbReference>
<dbReference type="GO" id="GO:0006508">
    <property type="term" value="P:proteolysis"/>
    <property type="evidence" value="ECO:0007669"/>
    <property type="project" value="InterPro"/>
</dbReference>
<dbReference type="GO" id="GO:0004175">
    <property type="term" value="F:endopeptidase activity"/>
    <property type="evidence" value="ECO:0007669"/>
    <property type="project" value="TreeGrafter"/>
</dbReference>
<dbReference type="Gene3D" id="3.90.226.10">
    <property type="entry name" value="2-enoyl-CoA Hydratase, Chain A, domain 1"/>
    <property type="match status" value="1"/>
</dbReference>
<evidence type="ECO:0000259" key="2">
    <source>
        <dbReference type="SMART" id="SM00245"/>
    </source>
</evidence>
<keyword evidence="1" id="KW-0732">Signal</keyword>
<gene>
    <name evidence="3" type="ORF">B0I18_104188</name>
</gene>
<dbReference type="PANTHER" id="PTHR32060:SF30">
    <property type="entry name" value="CARBOXY-TERMINAL PROCESSING PROTEASE CTPA"/>
    <property type="match status" value="1"/>
</dbReference>
<name>A0A2P8D4F2_9BACT</name>
<reference evidence="3 4" key="1">
    <citation type="submission" date="2018-03" db="EMBL/GenBank/DDBJ databases">
        <title>Genomic Encyclopedia of Type Strains, Phase III (KMG-III): the genomes of soil and plant-associated and newly described type strains.</title>
        <authorList>
            <person name="Whitman W."/>
        </authorList>
    </citation>
    <scope>NUCLEOTIDE SEQUENCE [LARGE SCALE GENOMIC DNA]</scope>
    <source>
        <strain evidence="3 4">CGMCC 1.12700</strain>
    </source>
</reference>
<sequence length="326" mass="36524">MKRIFVFIVALLALVQLQAHAQTDSVQRYVSAALEIMKNRSVNRHRINWDSLCTDTYKRAAGLKTIKETYPVLKHALTALNDAHSNFYPPEQVEAYTLGYRATGQEFPVIKAKITDNNLAHIELPPIGCYHFAEWDELVNTFYEKITELQSHKPKGWILDLRGNYGGMWYPMLAAISPMLDQHQVIGTVDADGQYAFFDYRNGQLFEGGKAAHRFHVKKQPRPVTQPLVILVSKKTASSGEFCTIAFAGQKQVTVIGQTTQGLTSGNQEYKLADGAFLVLTTGNTVDRHKKEYNVVGQGVTPQVLLNDLSDEACLKAANDILSRHR</sequence>
<dbReference type="EMBL" id="PYGD01000004">
    <property type="protein sequence ID" value="PSK92090.1"/>
    <property type="molecule type" value="Genomic_DNA"/>
</dbReference>
<feature type="domain" description="Tail specific protease" evidence="2">
    <location>
        <begin position="89"/>
        <end position="307"/>
    </location>
</feature>
<organism evidence="3 4">
    <name type="scientific">Taibaiella chishuiensis</name>
    <dbReference type="NCBI Taxonomy" id="1434707"/>
    <lineage>
        <taxon>Bacteria</taxon>
        <taxon>Pseudomonadati</taxon>
        <taxon>Bacteroidota</taxon>
        <taxon>Chitinophagia</taxon>
        <taxon>Chitinophagales</taxon>
        <taxon>Chitinophagaceae</taxon>
        <taxon>Taibaiella</taxon>
    </lineage>
</organism>
<accession>A0A2P8D4F2</accession>
<dbReference type="GO" id="GO:0030288">
    <property type="term" value="C:outer membrane-bounded periplasmic space"/>
    <property type="evidence" value="ECO:0007669"/>
    <property type="project" value="TreeGrafter"/>
</dbReference>
<dbReference type="PANTHER" id="PTHR32060">
    <property type="entry name" value="TAIL-SPECIFIC PROTEASE"/>
    <property type="match status" value="1"/>
</dbReference>
<dbReference type="AlphaFoldDB" id="A0A2P8D4F2"/>
<dbReference type="RefSeq" id="WP_106523159.1">
    <property type="nucleotide sequence ID" value="NZ_PYGD01000004.1"/>
</dbReference>